<dbReference type="KEGG" id="neu:NE0704"/>
<accession>Q82WH2</accession>
<sequence length="237" mass="26273">MMAVFYSAEELTISERRLRADLAHESAVEMVIYDVLVKGNRSIWIGDGIVTRNVQISEQMFSVSVQQATGLIDAMTSDSRILSRLLAWLAIPRNSREPDFLSARSTGTLRPATYTDLQAMLGLSHSAFACLYPHITFYSGRVEPDWRYASNDLVELVGLRSRSAGTHSVLNDDTSSHNVTGATLRVNVLPGNTSDEAAGLSVEVTITGQIDPSHLIRSWKRITRMDNSKQCRNLNTQ</sequence>
<dbReference type="STRING" id="228410.NE0704"/>
<keyword evidence="2" id="KW-1185">Reference proteome</keyword>
<dbReference type="RefSeq" id="WP_011111325.1">
    <property type="nucleotide sequence ID" value="NC_004757.1"/>
</dbReference>
<proteinExistence type="predicted"/>
<protein>
    <recommendedName>
        <fullName evidence="3">General secretion pathway protein K</fullName>
    </recommendedName>
</protein>
<dbReference type="EMBL" id="AL954747">
    <property type="protein sequence ID" value="CAD84615.1"/>
    <property type="molecule type" value="Genomic_DNA"/>
</dbReference>
<gene>
    <name evidence="1" type="ordered locus">NE0704</name>
</gene>
<dbReference type="AlphaFoldDB" id="Q82WH2"/>
<dbReference type="GeneID" id="87103899"/>
<dbReference type="Proteomes" id="UP000001416">
    <property type="component" value="Chromosome"/>
</dbReference>
<name>Q82WH2_NITEU</name>
<reference evidence="1 2" key="1">
    <citation type="journal article" date="2003" name="J. Bacteriol.">
        <title>Complete genome sequence of the ammonia-oxidizing bacterium and obligate chemolithoautotroph Nitrosomonas europaea.</title>
        <authorList>
            <person name="Chain P."/>
            <person name="Lamerdin J."/>
            <person name="Larimer F."/>
            <person name="Regala W."/>
            <person name="Land M."/>
            <person name="Hauser L."/>
            <person name="Hooper A."/>
            <person name="Klotz M."/>
            <person name="Norton J."/>
            <person name="Sayavedra-Soto L."/>
            <person name="Arciero D."/>
            <person name="Hommes N."/>
            <person name="Whittaker M."/>
            <person name="Arp D."/>
        </authorList>
    </citation>
    <scope>NUCLEOTIDE SEQUENCE [LARGE SCALE GENOMIC DNA]</scope>
    <source>
        <strain evidence="2">ATCC 19718 / CIP 103999 / KCTC 2705 / NBRC 14298</strain>
    </source>
</reference>
<evidence type="ECO:0000313" key="2">
    <source>
        <dbReference type="Proteomes" id="UP000001416"/>
    </source>
</evidence>
<dbReference type="HOGENOM" id="CLU_1169683_0_0_4"/>
<organism evidence="1 2">
    <name type="scientific">Nitrosomonas europaea (strain ATCC 19718 / CIP 103999 / KCTC 2705 / NBRC 14298)</name>
    <dbReference type="NCBI Taxonomy" id="228410"/>
    <lineage>
        <taxon>Bacteria</taxon>
        <taxon>Pseudomonadati</taxon>
        <taxon>Pseudomonadota</taxon>
        <taxon>Betaproteobacteria</taxon>
        <taxon>Nitrosomonadales</taxon>
        <taxon>Nitrosomonadaceae</taxon>
        <taxon>Nitrosomonas</taxon>
    </lineage>
</organism>
<evidence type="ECO:0000313" key="1">
    <source>
        <dbReference type="EMBL" id="CAD84615.1"/>
    </source>
</evidence>
<evidence type="ECO:0008006" key="3">
    <source>
        <dbReference type="Google" id="ProtNLM"/>
    </source>
</evidence>